<evidence type="ECO:0000313" key="2">
    <source>
        <dbReference type="Proteomes" id="UP000069902"/>
    </source>
</evidence>
<dbReference type="STRING" id="389348.PNK_0798"/>
<dbReference type="Proteomes" id="UP000069902">
    <property type="component" value="Chromosome cPNK"/>
</dbReference>
<dbReference type="AlphaFoldDB" id="A0A0U5JBC1"/>
<sequence length="196" mass="22108">MNQDISFANINECENQINQWMKEAQGDLANSKAIHSSTQKVLAIAKASLLAGALLALLTPRYAHCFNVKRREAWKISFVLMTAGATLTLFNLKELQASYLQQDPESAKSLKHRIRCLKLLKKGKVSEAIENLRKHPEWITTDKGLEVLDQFANKQYNALYSIKSLNQNAQSPQSAYRAMDYVAKLLCRICKIALPI</sequence>
<proteinExistence type="predicted"/>
<name>A0A0U5JBC1_9BACT</name>
<gene>
    <name evidence="1" type="ORF">PNK_0798</name>
</gene>
<protein>
    <submittedName>
        <fullName evidence="1">Uncharacterized protein</fullName>
    </submittedName>
</protein>
<dbReference type="PATRIC" id="fig|389348.3.peg.877"/>
<accession>A0A0U5JBC1</accession>
<dbReference type="EMBL" id="LN879502">
    <property type="protein sequence ID" value="CUI16423.1"/>
    <property type="molecule type" value="Genomic_DNA"/>
</dbReference>
<reference evidence="2" key="1">
    <citation type="submission" date="2015-09" db="EMBL/GenBank/DDBJ databases">
        <authorList>
            <person name="Bertelli C."/>
        </authorList>
    </citation>
    <scope>NUCLEOTIDE SEQUENCE [LARGE SCALE GENOMIC DNA]</scope>
    <source>
        <strain evidence="2">KNic</strain>
    </source>
</reference>
<organism evidence="1 2">
    <name type="scientific">Candidatus Protochlamydia naegleriophila</name>
    <dbReference type="NCBI Taxonomy" id="389348"/>
    <lineage>
        <taxon>Bacteria</taxon>
        <taxon>Pseudomonadati</taxon>
        <taxon>Chlamydiota</taxon>
        <taxon>Chlamydiia</taxon>
        <taxon>Parachlamydiales</taxon>
        <taxon>Parachlamydiaceae</taxon>
        <taxon>Candidatus Protochlamydia</taxon>
    </lineage>
</organism>
<evidence type="ECO:0000313" key="1">
    <source>
        <dbReference type="EMBL" id="CUI16423.1"/>
    </source>
</evidence>
<dbReference type="InParanoid" id="A0A0U5JBC1"/>
<keyword evidence="2" id="KW-1185">Reference proteome</keyword>
<dbReference type="RefSeq" id="WP_059060430.1">
    <property type="nucleotide sequence ID" value="NZ_LN879502.1"/>
</dbReference>
<dbReference type="KEGG" id="pnl:PNK_0798"/>